<reference evidence="4 5" key="1">
    <citation type="journal article" date="2018" name="PLoS ONE">
        <title>The draft genome of Kipferlia bialata reveals reductive genome evolution in fornicate parasites.</title>
        <authorList>
            <person name="Tanifuji G."/>
            <person name="Takabayashi S."/>
            <person name="Kume K."/>
            <person name="Takagi M."/>
            <person name="Nakayama T."/>
            <person name="Kamikawa R."/>
            <person name="Inagaki Y."/>
            <person name="Hashimoto T."/>
        </authorList>
    </citation>
    <scope>NUCLEOTIDE SEQUENCE [LARGE SCALE GENOMIC DNA]</scope>
    <source>
        <strain evidence="4">NY0173</strain>
    </source>
</reference>
<gene>
    <name evidence="4" type="ORF">KIPB_015127</name>
</gene>
<comment type="caution">
    <text evidence="4">The sequence shown here is derived from an EMBL/GenBank/DDBJ whole genome shotgun (WGS) entry which is preliminary data.</text>
</comment>
<sequence length="78" mass="8755">CESLCHPAFVYLAAIYAGSHDRGTVLGVFQMGNSIGRSLFPIIHGRIFDYNWRLCYLIASLYPIIGFVLVSLCPFRLT</sequence>
<dbReference type="Pfam" id="PF07690">
    <property type="entry name" value="MFS_1"/>
    <property type="match status" value="1"/>
</dbReference>
<name>A0A9K3DD70_9EUKA</name>
<feature type="domain" description="Major facilitator superfamily (MFS) profile" evidence="3">
    <location>
        <begin position="1"/>
        <end position="78"/>
    </location>
</feature>
<dbReference type="EMBL" id="BDIP01008258">
    <property type="protein sequence ID" value="GIQ91744.1"/>
    <property type="molecule type" value="Genomic_DNA"/>
</dbReference>
<keyword evidence="2" id="KW-0472">Membrane</keyword>
<accession>A0A9K3DD70</accession>
<feature type="transmembrane region" description="Helical" evidence="2">
    <location>
        <begin position="54"/>
        <end position="77"/>
    </location>
</feature>
<dbReference type="InterPro" id="IPR020846">
    <property type="entry name" value="MFS_dom"/>
</dbReference>
<feature type="non-terminal residue" evidence="4">
    <location>
        <position position="78"/>
    </location>
</feature>
<evidence type="ECO:0000313" key="5">
    <source>
        <dbReference type="Proteomes" id="UP000265618"/>
    </source>
</evidence>
<dbReference type="SUPFAM" id="SSF103473">
    <property type="entry name" value="MFS general substrate transporter"/>
    <property type="match status" value="1"/>
</dbReference>
<keyword evidence="2" id="KW-1133">Transmembrane helix</keyword>
<dbReference type="GO" id="GO:0022857">
    <property type="term" value="F:transmembrane transporter activity"/>
    <property type="evidence" value="ECO:0007669"/>
    <property type="project" value="InterPro"/>
</dbReference>
<keyword evidence="2" id="KW-0812">Transmembrane</keyword>
<comment type="subcellular location">
    <subcellularLocation>
        <location evidence="1">Membrane</location>
        <topology evidence="1">Multi-pass membrane protein</topology>
    </subcellularLocation>
</comment>
<evidence type="ECO:0000256" key="1">
    <source>
        <dbReference type="ARBA" id="ARBA00004141"/>
    </source>
</evidence>
<organism evidence="4 5">
    <name type="scientific">Kipferlia bialata</name>
    <dbReference type="NCBI Taxonomy" id="797122"/>
    <lineage>
        <taxon>Eukaryota</taxon>
        <taxon>Metamonada</taxon>
        <taxon>Carpediemonas-like organisms</taxon>
        <taxon>Kipferlia</taxon>
    </lineage>
</organism>
<dbReference type="PROSITE" id="PS50850">
    <property type="entry name" value="MFS"/>
    <property type="match status" value="1"/>
</dbReference>
<dbReference type="Proteomes" id="UP000265618">
    <property type="component" value="Unassembled WGS sequence"/>
</dbReference>
<dbReference type="GO" id="GO:0016020">
    <property type="term" value="C:membrane"/>
    <property type="evidence" value="ECO:0007669"/>
    <property type="project" value="UniProtKB-SubCell"/>
</dbReference>
<dbReference type="Gene3D" id="1.20.1250.20">
    <property type="entry name" value="MFS general substrate transporter like domains"/>
    <property type="match status" value="1"/>
</dbReference>
<evidence type="ECO:0000313" key="4">
    <source>
        <dbReference type="EMBL" id="GIQ91744.1"/>
    </source>
</evidence>
<feature type="non-terminal residue" evidence="4">
    <location>
        <position position="1"/>
    </location>
</feature>
<dbReference type="InterPro" id="IPR011701">
    <property type="entry name" value="MFS"/>
</dbReference>
<evidence type="ECO:0000259" key="3">
    <source>
        <dbReference type="PROSITE" id="PS50850"/>
    </source>
</evidence>
<protein>
    <submittedName>
        <fullName evidence="4">Major facilitator superfamily protein</fullName>
    </submittedName>
</protein>
<proteinExistence type="predicted"/>
<evidence type="ECO:0000256" key="2">
    <source>
        <dbReference type="SAM" id="Phobius"/>
    </source>
</evidence>
<dbReference type="InterPro" id="IPR036259">
    <property type="entry name" value="MFS_trans_sf"/>
</dbReference>
<keyword evidence="5" id="KW-1185">Reference proteome</keyword>
<dbReference type="OrthoDB" id="10667671at2759"/>
<dbReference type="AlphaFoldDB" id="A0A9K3DD70"/>